<keyword evidence="3" id="KW-1185">Reference proteome</keyword>
<dbReference type="VEuPathDB" id="AmoebaDB:ACA1_164760"/>
<feature type="compositionally biased region" description="Polar residues" evidence="1">
    <location>
        <begin position="81"/>
        <end position="95"/>
    </location>
</feature>
<evidence type="ECO:0000313" key="3">
    <source>
        <dbReference type="Proteomes" id="UP000011083"/>
    </source>
</evidence>
<accession>L8GRM1</accession>
<evidence type="ECO:0000313" key="2">
    <source>
        <dbReference type="EMBL" id="ELR15595.1"/>
    </source>
</evidence>
<dbReference type="GeneID" id="14916211"/>
<feature type="compositionally biased region" description="Low complexity" evidence="1">
    <location>
        <begin position="251"/>
        <end position="265"/>
    </location>
</feature>
<reference evidence="2 3" key="1">
    <citation type="journal article" date="2013" name="Genome Biol.">
        <title>Genome of Acanthamoeba castellanii highlights extensive lateral gene transfer and early evolution of tyrosine kinase signaling.</title>
        <authorList>
            <person name="Clarke M."/>
            <person name="Lohan A.J."/>
            <person name="Liu B."/>
            <person name="Lagkouvardos I."/>
            <person name="Roy S."/>
            <person name="Zafar N."/>
            <person name="Bertelli C."/>
            <person name="Schilde C."/>
            <person name="Kianianmomeni A."/>
            <person name="Burglin T.R."/>
            <person name="Frech C."/>
            <person name="Turcotte B."/>
            <person name="Kopec K.O."/>
            <person name="Synnott J.M."/>
            <person name="Choo C."/>
            <person name="Paponov I."/>
            <person name="Finkler A."/>
            <person name="Soon Heng Tan C."/>
            <person name="Hutchins A.P."/>
            <person name="Weinmeier T."/>
            <person name="Rattei T."/>
            <person name="Chu J.S."/>
            <person name="Gimenez G."/>
            <person name="Irimia M."/>
            <person name="Rigden D.J."/>
            <person name="Fitzpatrick D.A."/>
            <person name="Lorenzo-Morales J."/>
            <person name="Bateman A."/>
            <person name="Chiu C.H."/>
            <person name="Tang P."/>
            <person name="Hegemann P."/>
            <person name="Fromm H."/>
            <person name="Raoult D."/>
            <person name="Greub G."/>
            <person name="Miranda-Saavedra D."/>
            <person name="Chen N."/>
            <person name="Nash P."/>
            <person name="Ginger M.L."/>
            <person name="Horn M."/>
            <person name="Schaap P."/>
            <person name="Caler L."/>
            <person name="Loftus B."/>
        </authorList>
    </citation>
    <scope>NUCLEOTIDE SEQUENCE [LARGE SCALE GENOMIC DNA]</scope>
    <source>
        <strain evidence="2 3">Neff</strain>
    </source>
</reference>
<feature type="region of interest" description="Disordered" evidence="1">
    <location>
        <begin position="506"/>
        <end position="534"/>
    </location>
</feature>
<feature type="compositionally biased region" description="Basic and acidic residues" evidence="1">
    <location>
        <begin position="10"/>
        <end position="21"/>
    </location>
</feature>
<feature type="compositionally biased region" description="Acidic residues" evidence="1">
    <location>
        <begin position="43"/>
        <end position="61"/>
    </location>
</feature>
<feature type="region of interest" description="Disordered" evidence="1">
    <location>
        <begin position="1"/>
        <end position="128"/>
    </location>
</feature>
<name>L8GRM1_ACACF</name>
<sequence length="534" mass="59206">MRPRKQPAHPYHDDSYGERRSSNRRRVSVRRADTEAFSPSSSSDEEEDDDDEDDSKDDDDYRDYRSSVVAGKKRKMPLPPETTTVPAVPDTTSDTITKRPRAEPQEQPPAHSGPVSPEASHEGCVDDEQLPLLLDPVYSWIDDLDPIGVATTDSDAFLAFPVVDAPFAMISQPRPLPSSLNAASPPPPQPPLPLSLPTQQPQQPPIPLVSCDDAYPPLPSPSFEFRDGFDHEYDGFDAEDGHDHDHDHDCTCSSPHSSSSSLSGDAADAQLVKSLFGMMTDQVGELKKANEDLRESIDTIWQTFNERMDRGEKRVSELSHLVSTRLEPAGNWGAAFTPPSSSLADEPAPSQNHPRPELFRELPFLLDWADDIDFANPDGFVIDDLSKPFIVRRLFEPTQDAAQSLPVSIYASPAFCSFVRTAPHEIVGTLCYKAQDEPLRWFLAKKCPRPVGDLCFLPLVRPIGGRMVQSLTKNQLFYDRNGIAKLWILVVERFVGPMEEPAALSVSASCPQPREETCEGQHRKAEQSTNAKVS</sequence>
<protein>
    <submittedName>
        <fullName evidence="2">Uncharacterized protein</fullName>
    </submittedName>
</protein>
<proteinExistence type="predicted"/>
<evidence type="ECO:0000256" key="1">
    <source>
        <dbReference type="SAM" id="MobiDB-lite"/>
    </source>
</evidence>
<feature type="compositionally biased region" description="Basic and acidic residues" evidence="1">
    <location>
        <begin position="224"/>
        <end position="250"/>
    </location>
</feature>
<feature type="region of interest" description="Disordered" evidence="1">
    <location>
        <begin position="221"/>
        <end position="265"/>
    </location>
</feature>
<dbReference type="RefSeq" id="XP_004337608.1">
    <property type="nucleotide sequence ID" value="XM_004337560.1"/>
</dbReference>
<gene>
    <name evidence="2" type="ORF">ACA1_164760</name>
</gene>
<dbReference type="EMBL" id="KB008026">
    <property type="protein sequence ID" value="ELR15595.1"/>
    <property type="molecule type" value="Genomic_DNA"/>
</dbReference>
<feature type="compositionally biased region" description="Pro residues" evidence="1">
    <location>
        <begin position="184"/>
        <end position="194"/>
    </location>
</feature>
<dbReference type="Proteomes" id="UP000011083">
    <property type="component" value="Unassembled WGS sequence"/>
</dbReference>
<dbReference type="KEGG" id="acan:ACA1_164760"/>
<dbReference type="AlphaFoldDB" id="L8GRM1"/>
<feature type="compositionally biased region" description="Basic and acidic residues" evidence="1">
    <location>
        <begin position="513"/>
        <end position="526"/>
    </location>
</feature>
<organism evidence="2 3">
    <name type="scientific">Acanthamoeba castellanii (strain ATCC 30010 / Neff)</name>
    <dbReference type="NCBI Taxonomy" id="1257118"/>
    <lineage>
        <taxon>Eukaryota</taxon>
        <taxon>Amoebozoa</taxon>
        <taxon>Discosea</taxon>
        <taxon>Longamoebia</taxon>
        <taxon>Centramoebida</taxon>
        <taxon>Acanthamoebidae</taxon>
        <taxon>Acanthamoeba</taxon>
    </lineage>
</organism>
<feature type="region of interest" description="Disordered" evidence="1">
    <location>
        <begin position="176"/>
        <end position="206"/>
    </location>
</feature>